<dbReference type="Proteomes" id="UP000049455">
    <property type="component" value="Unassembled WGS sequence"/>
</dbReference>
<name>A0A0M7B4S0_9RHOB</name>
<dbReference type="EMBL" id="CYPR01000027">
    <property type="protein sequence ID" value="CUH20517.1"/>
    <property type="molecule type" value="Genomic_DNA"/>
</dbReference>
<sequence>MSKPVPARYRTTNWSSYNAALRKRGSMLIWMDEEMAWLAPHESRPGRPAVFSDAAIQFCLSIKVLFKLPLRQTAGMVAALLRLAGLNWSVPDFSTLCRRQKTLAVQIPYRRVDGPLNLLVDSTGIKFLGDGEWQARKHGVQGRRQWRKVHLAMDTATSEIRAIEFTPSSDGDSPILPGLLGQIPEDEQIGTVTADGAYDTRRCHAAIIDRQATPIIPIRKNGRAWKEDCQAAMARNETLRATKRYGRAFWKHWTGYHARSRIEAKMRCLKAFGERIAARDPDRQTAEVHIRVALMNRFSALGTAEIVRVT</sequence>
<evidence type="ECO:0000313" key="2">
    <source>
        <dbReference type="EMBL" id="CUH20517.1"/>
    </source>
</evidence>
<dbReference type="InterPro" id="IPR053520">
    <property type="entry name" value="Transposase_Tn903"/>
</dbReference>
<accession>A0A0M7B4S0</accession>
<dbReference type="RefSeq" id="WP_055662206.1">
    <property type="nucleotide sequence ID" value="NZ_CYPR01000027.1"/>
</dbReference>
<organism evidence="2 3">
    <name type="scientific">Jannaschia seosinensis</name>
    <dbReference type="NCBI Taxonomy" id="313367"/>
    <lineage>
        <taxon>Bacteria</taxon>
        <taxon>Pseudomonadati</taxon>
        <taxon>Pseudomonadota</taxon>
        <taxon>Alphaproteobacteria</taxon>
        <taxon>Rhodobacterales</taxon>
        <taxon>Roseobacteraceae</taxon>
        <taxon>Jannaschia</taxon>
    </lineage>
</organism>
<feature type="domain" description="Transposase DDE" evidence="1">
    <location>
        <begin position="23"/>
        <end position="129"/>
    </location>
</feature>
<evidence type="ECO:0000259" key="1">
    <source>
        <dbReference type="Pfam" id="PF13737"/>
    </source>
</evidence>
<dbReference type="InterPro" id="IPR025668">
    <property type="entry name" value="Tnp_DDE_dom"/>
</dbReference>
<dbReference type="NCBIfam" id="NF033579">
    <property type="entry name" value="transpos_IS5_2"/>
    <property type="match status" value="1"/>
</dbReference>
<dbReference type="AlphaFoldDB" id="A0A0M7B4S0"/>
<proteinExistence type="predicted"/>
<dbReference type="InterPro" id="IPR053172">
    <property type="entry name" value="Tn903_transposase"/>
</dbReference>
<reference evidence="2 3" key="1">
    <citation type="submission" date="2015-09" db="EMBL/GenBank/DDBJ databases">
        <authorList>
            <person name="Jackson K.R."/>
            <person name="Lunt B.L."/>
            <person name="Fisher J.N.B."/>
            <person name="Gardner A.V."/>
            <person name="Bailey M.E."/>
            <person name="Deus L.M."/>
            <person name="Earl A.S."/>
            <person name="Gibby P.D."/>
            <person name="Hartmann K.A."/>
            <person name="Liu J.E."/>
            <person name="Manci A.M."/>
            <person name="Nielsen D.A."/>
            <person name="Solomon M.B."/>
            <person name="Breakwell D.P."/>
            <person name="Burnett S.H."/>
            <person name="Grose J.H."/>
        </authorList>
    </citation>
    <scope>NUCLEOTIDE SEQUENCE [LARGE SCALE GENOMIC DNA]</scope>
    <source>
        <strain evidence="2 3">CECT 7799</strain>
    </source>
</reference>
<dbReference type="PANTHER" id="PTHR34631:SF3">
    <property type="entry name" value="ISSOD12 TRANSPOSASE TNPA_ISSOD12"/>
    <property type="match status" value="1"/>
</dbReference>
<dbReference type="STRING" id="313367.JSE7799_00516"/>
<protein>
    <submittedName>
        <fullName evidence="2">Transposase DDE domain protein</fullName>
    </submittedName>
</protein>
<gene>
    <name evidence="2" type="ORF">JSE7799_00516</name>
</gene>
<keyword evidence="3" id="KW-1185">Reference proteome</keyword>
<evidence type="ECO:0000313" key="3">
    <source>
        <dbReference type="Proteomes" id="UP000049455"/>
    </source>
</evidence>
<dbReference type="OrthoDB" id="8451553at2"/>
<dbReference type="PANTHER" id="PTHR34631">
    <property type="match status" value="1"/>
</dbReference>
<dbReference type="Pfam" id="PF13737">
    <property type="entry name" value="DDE_Tnp_1_5"/>
    <property type="match status" value="1"/>
</dbReference>